<dbReference type="InterPro" id="IPR013785">
    <property type="entry name" value="Aldolase_TIM"/>
</dbReference>
<dbReference type="EC" id="4.1.1.23" evidence="9"/>
<dbReference type="GO" id="GO:0004590">
    <property type="term" value="F:orotidine-5'-phosphate decarboxylase activity"/>
    <property type="evidence" value="ECO:0007669"/>
    <property type="project" value="UniProtKB-UniRule"/>
</dbReference>
<feature type="binding site" evidence="9 11">
    <location>
        <position position="10"/>
    </location>
    <ligand>
        <name>substrate</name>
    </ligand>
</feature>
<keyword evidence="4 9" id="KW-0210">Decarboxylase</keyword>
<dbReference type="SMART" id="SM00934">
    <property type="entry name" value="OMPdecase"/>
    <property type="match status" value="1"/>
</dbReference>
<evidence type="ECO:0000256" key="4">
    <source>
        <dbReference type="ARBA" id="ARBA00022793"/>
    </source>
</evidence>
<keyword evidence="15" id="KW-1185">Reference proteome</keyword>
<evidence type="ECO:0000259" key="13">
    <source>
        <dbReference type="SMART" id="SM00934"/>
    </source>
</evidence>
<feature type="active site" description="For OMPdecase activity" evidence="10">
    <location>
        <position position="59"/>
    </location>
</feature>
<dbReference type="RefSeq" id="WP_090925555.1">
    <property type="nucleotide sequence ID" value="NZ_FOTY01000002.1"/>
</dbReference>
<dbReference type="AlphaFoldDB" id="A0A1I4IZS8"/>
<evidence type="ECO:0000313" key="15">
    <source>
        <dbReference type="Proteomes" id="UP000199668"/>
    </source>
</evidence>
<dbReference type="InterPro" id="IPR011060">
    <property type="entry name" value="RibuloseP-bd_barrel"/>
</dbReference>
<feature type="active site" description="Proton donor" evidence="9">
    <location>
        <position position="61"/>
    </location>
</feature>
<dbReference type="FunFam" id="3.20.20.70:FF:000015">
    <property type="entry name" value="Orotidine 5'-phosphate decarboxylase"/>
    <property type="match status" value="1"/>
</dbReference>
<dbReference type="OrthoDB" id="9806203at2"/>
<feature type="active site" description="For OMPdecase activity" evidence="10">
    <location>
        <position position="64"/>
    </location>
</feature>
<feature type="binding site" evidence="9 11">
    <location>
        <position position="122"/>
    </location>
    <ligand>
        <name>substrate</name>
    </ligand>
</feature>
<evidence type="ECO:0000256" key="2">
    <source>
        <dbReference type="ARBA" id="ARBA00004861"/>
    </source>
</evidence>
<evidence type="ECO:0000313" key="14">
    <source>
        <dbReference type="EMBL" id="SFL59473.1"/>
    </source>
</evidence>
<evidence type="ECO:0000256" key="11">
    <source>
        <dbReference type="PIRSR" id="PIRSR614732-2"/>
    </source>
</evidence>
<name>A0A1I4IZS8_9BACI</name>
<feature type="binding site" evidence="9 11">
    <location>
        <position position="213"/>
    </location>
    <ligand>
        <name>substrate</name>
    </ligand>
</feature>
<dbReference type="NCBIfam" id="NF001273">
    <property type="entry name" value="PRK00230.1"/>
    <property type="match status" value="1"/>
</dbReference>
<dbReference type="InterPro" id="IPR014732">
    <property type="entry name" value="OMPdecase"/>
</dbReference>
<comment type="function">
    <text evidence="1 9">Catalyzes the decarboxylation of orotidine 5'-monophosphate (OMP) to uridine 5'-monophosphate (UMP).</text>
</comment>
<dbReference type="GO" id="GO:0006207">
    <property type="term" value="P:'de novo' pyrimidine nucleobase biosynthetic process"/>
    <property type="evidence" value="ECO:0007669"/>
    <property type="project" value="InterPro"/>
</dbReference>
<feature type="binding site" evidence="9 11">
    <location>
        <position position="192"/>
    </location>
    <ligand>
        <name>substrate</name>
    </ligand>
</feature>
<sequence length="235" mass="25624">MNHPLIIAMDFKNKTEAGAFLDKFGEEKLFLKIGMELFYREGPALVHAWKERGHSVFLDLKLHDIPNTVKSAARQLASLEVDLTTVHAAGGRKMMEAALEGLEAGTPAGSTVPACAAVTQLTSTTEHIMNKEIGIPGTLEESVLRYAAGAAEAGIDHVVSSAWEVPSIKNQTPAMKAVTPGIRLKEDAEDDQKRVVTPARAKECGSDAIVAGRSITLAEEPLHTYRMMMKQWREY</sequence>
<dbReference type="PROSITE" id="PS00156">
    <property type="entry name" value="OMPDECASE"/>
    <property type="match status" value="1"/>
</dbReference>
<accession>A0A1I4IZS8</accession>
<evidence type="ECO:0000256" key="7">
    <source>
        <dbReference type="ARBA" id="ARBA00049157"/>
    </source>
</evidence>
<comment type="similarity">
    <text evidence="8 9">Belongs to the OMP decarboxylase family. Type 1 subfamily.</text>
</comment>
<dbReference type="InterPro" id="IPR018089">
    <property type="entry name" value="OMPdecase_AS"/>
</dbReference>
<organism evidence="14 15">
    <name type="scientific">Salibacterium qingdaonense</name>
    <dbReference type="NCBI Taxonomy" id="266892"/>
    <lineage>
        <taxon>Bacteria</taxon>
        <taxon>Bacillati</taxon>
        <taxon>Bacillota</taxon>
        <taxon>Bacilli</taxon>
        <taxon>Bacillales</taxon>
        <taxon>Bacillaceae</taxon>
    </lineage>
</organism>
<evidence type="ECO:0000256" key="10">
    <source>
        <dbReference type="PIRSR" id="PIRSR614732-1"/>
    </source>
</evidence>
<dbReference type="PANTHER" id="PTHR32119">
    <property type="entry name" value="OROTIDINE 5'-PHOSPHATE DECARBOXYLASE"/>
    <property type="match status" value="1"/>
</dbReference>
<proteinExistence type="inferred from homology"/>
<feature type="active site" description="For OMPdecase activity" evidence="10">
    <location>
        <position position="61"/>
    </location>
</feature>
<dbReference type="Pfam" id="PF00215">
    <property type="entry name" value="OMPdecase"/>
    <property type="match status" value="1"/>
</dbReference>
<evidence type="ECO:0000256" key="3">
    <source>
        <dbReference type="ARBA" id="ARBA00011738"/>
    </source>
</evidence>
<keyword evidence="5 9" id="KW-0665">Pyrimidine biosynthesis</keyword>
<dbReference type="SUPFAM" id="SSF51366">
    <property type="entry name" value="Ribulose-phoshate binding barrel"/>
    <property type="match status" value="1"/>
</dbReference>
<dbReference type="UniPathway" id="UPA00070">
    <property type="reaction ID" value="UER00120"/>
</dbReference>
<dbReference type="STRING" id="266892.SAMN04488054_102305"/>
<dbReference type="GO" id="GO:0005829">
    <property type="term" value="C:cytosol"/>
    <property type="evidence" value="ECO:0007669"/>
    <property type="project" value="TreeGrafter"/>
</dbReference>
<comment type="catalytic activity">
    <reaction evidence="7 9 12">
        <text>orotidine 5'-phosphate + H(+) = UMP + CO2</text>
        <dbReference type="Rhea" id="RHEA:11596"/>
        <dbReference type="ChEBI" id="CHEBI:15378"/>
        <dbReference type="ChEBI" id="CHEBI:16526"/>
        <dbReference type="ChEBI" id="CHEBI:57538"/>
        <dbReference type="ChEBI" id="CHEBI:57865"/>
        <dbReference type="EC" id="4.1.1.23"/>
    </reaction>
</comment>
<evidence type="ECO:0000256" key="12">
    <source>
        <dbReference type="RuleBase" id="RU000512"/>
    </source>
</evidence>
<dbReference type="PANTHER" id="PTHR32119:SF2">
    <property type="entry name" value="OROTIDINE 5'-PHOSPHATE DECARBOXYLASE"/>
    <property type="match status" value="1"/>
</dbReference>
<comment type="subunit">
    <text evidence="3 9">Homodimer.</text>
</comment>
<dbReference type="HAMAP" id="MF_01200_B">
    <property type="entry name" value="OMPdecase_type1_B"/>
    <property type="match status" value="1"/>
</dbReference>
<dbReference type="GO" id="GO:0044205">
    <property type="term" value="P:'de novo' UMP biosynthetic process"/>
    <property type="evidence" value="ECO:0007669"/>
    <property type="project" value="UniProtKB-UniRule"/>
</dbReference>
<gene>
    <name evidence="9" type="primary">pyrF</name>
    <name evidence="14" type="ORF">SAMN04488054_102305</name>
</gene>
<evidence type="ECO:0000256" key="6">
    <source>
        <dbReference type="ARBA" id="ARBA00023239"/>
    </source>
</evidence>
<dbReference type="CDD" id="cd04725">
    <property type="entry name" value="OMP_decarboxylase_like"/>
    <property type="match status" value="1"/>
</dbReference>
<protein>
    <recommendedName>
        <fullName evidence="9">Orotidine 5'-phosphate decarboxylase</fullName>
        <ecNumber evidence="9">4.1.1.23</ecNumber>
    </recommendedName>
    <alternativeName>
        <fullName evidence="9">OMP decarboxylase</fullName>
        <shortName evidence="9">OMPDCase</shortName>
        <shortName evidence="9">OMPdecase</shortName>
    </alternativeName>
</protein>
<feature type="domain" description="Orotidine 5'-phosphate decarboxylase" evidence="13">
    <location>
        <begin position="4"/>
        <end position="228"/>
    </location>
</feature>
<feature type="binding site" evidence="9">
    <location>
        <begin position="59"/>
        <end position="68"/>
    </location>
    <ligand>
        <name>substrate</name>
    </ligand>
</feature>
<dbReference type="Proteomes" id="UP000199668">
    <property type="component" value="Unassembled WGS sequence"/>
</dbReference>
<dbReference type="InterPro" id="IPR001754">
    <property type="entry name" value="OMPdeCOase_dom"/>
</dbReference>
<dbReference type="Gene3D" id="3.20.20.70">
    <property type="entry name" value="Aldolase class I"/>
    <property type="match status" value="1"/>
</dbReference>
<feature type="binding site" evidence="9 11">
    <location>
        <position position="183"/>
    </location>
    <ligand>
        <name>substrate</name>
    </ligand>
</feature>
<feature type="binding site" evidence="9 11">
    <location>
        <position position="212"/>
    </location>
    <ligand>
        <name>substrate</name>
    </ligand>
</feature>
<dbReference type="InterPro" id="IPR047596">
    <property type="entry name" value="OMPdecase_bac"/>
</dbReference>
<evidence type="ECO:0000256" key="5">
    <source>
        <dbReference type="ARBA" id="ARBA00022975"/>
    </source>
</evidence>
<feature type="binding site" evidence="9 11">
    <location>
        <position position="32"/>
    </location>
    <ligand>
        <name>substrate</name>
    </ligand>
</feature>
<comment type="pathway">
    <text evidence="2 9 12">Pyrimidine metabolism; UMP biosynthesis via de novo pathway; UMP from orotate: step 2/2.</text>
</comment>
<evidence type="ECO:0000256" key="9">
    <source>
        <dbReference type="HAMAP-Rule" id="MF_01200"/>
    </source>
</evidence>
<evidence type="ECO:0000256" key="1">
    <source>
        <dbReference type="ARBA" id="ARBA00002356"/>
    </source>
</evidence>
<dbReference type="EMBL" id="FOTY01000002">
    <property type="protein sequence ID" value="SFL59473.1"/>
    <property type="molecule type" value="Genomic_DNA"/>
</dbReference>
<reference evidence="14 15" key="1">
    <citation type="submission" date="2016-10" db="EMBL/GenBank/DDBJ databases">
        <authorList>
            <person name="de Groot N.N."/>
        </authorList>
    </citation>
    <scope>NUCLEOTIDE SEQUENCE [LARGE SCALE GENOMIC DNA]</scope>
    <source>
        <strain evidence="14 15">CGMCC 1.6134</strain>
    </source>
</reference>
<dbReference type="NCBIfam" id="TIGR01740">
    <property type="entry name" value="pyrF"/>
    <property type="match status" value="1"/>
</dbReference>
<keyword evidence="6 9" id="KW-0456">Lyase</keyword>
<evidence type="ECO:0000256" key="8">
    <source>
        <dbReference type="ARBA" id="ARBA00061012"/>
    </source>
</evidence>